<protein>
    <submittedName>
        <fullName evidence="2">Uncharacterized protein</fullName>
    </submittedName>
</protein>
<gene>
    <name evidence="2" type="ORF">GPM918_LOCUS22057</name>
    <name evidence="3" type="ORF">SRO942_LOCUS22049</name>
</gene>
<keyword evidence="1" id="KW-0812">Transmembrane</keyword>
<sequence>MHHPVVTIIITQHLKIFPMIFYIKYLIISTSMEYLIYFIISLYINQVINKYHLPLHVRLMNEEDEKYFYKYIQQYTYLANARSIELVCSLKLLNFNLFIN</sequence>
<comment type="caution">
    <text evidence="2">The sequence shown here is derived from an EMBL/GenBank/DDBJ whole genome shotgun (WGS) entry which is preliminary data.</text>
</comment>
<organism evidence="2 4">
    <name type="scientific">Didymodactylos carnosus</name>
    <dbReference type="NCBI Taxonomy" id="1234261"/>
    <lineage>
        <taxon>Eukaryota</taxon>
        <taxon>Metazoa</taxon>
        <taxon>Spiralia</taxon>
        <taxon>Gnathifera</taxon>
        <taxon>Rotifera</taxon>
        <taxon>Eurotatoria</taxon>
        <taxon>Bdelloidea</taxon>
        <taxon>Philodinida</taxon>
        <taxon>Philodinidae</taxon>
        <taxon>Didymodactylos</taxon>
    </lineage>
</organism>
<dbReference type="EMBL" id="CAJNOQ010007437">
    <property type="protein sequence ID" value="CAF1168561.1"/>
    <property type="molecule type" value="Genomic_DNA"/>
</dbReference>
<evidence type="ECO:0000313" key="4">
    <source>
        <dbReference type="Proteomes" id="UP000663829"/>
    </source>
</evidence>
<accession>A0A814U1A5</accession>
<name>A0A814U1A5_9BILA</name>
<reference evidence="2" key="1">
    <citation type="submission" date="2021-02" db="EMBL/GenBank/DDBJ databases">
        <authorList>
            <person name="Nowell W R."/>
        </authorList>
    </citation>
    <scope>NUCLEOTIDE SEQUENCE</scope>
</reference>
<dbReference type="AlphaFoldDB" id="A0A814U1A5"/>
<evidence type="ECO:0000256" key="1">
    <source>
        <dbReference type="SAM" id="Phobius"/>
    </source>
</evidence>
<keyword evidence="1" id="KW-1133">Transmembrane helix</keyword>
<keyword evidence="4" id="KW-1185">Reference proteome</keyword>
<proteinExistence type="predicted"/>
<dbReference type="Proteomes" id="UP000663829">
    <property type="component" value="Unassembled WGS sequence"/>
</dbReference>
<evidence type="ECO:0000313" key="3">
    <source>
        <dbReference type="EMBL" id="CAF3932160.1"/>
    </source>
</evidence>
<evidence type="ECO:0000313" key="2">
    <source>
        <dbReference type="EMBL" id="CAF1168561.1"/>
    </source>
</evidence>
<dbReference type="EMBL" id="CAJOBC010007434">
    <property type="protein sequence ID" value="CAF3932160.1"/>
    <property type="molecule type" value="Genomic_DNA"/>
</dbReference>
<dbReference type="Proteomes" id="UP000681722">
    <property type="component" value="Unassembled WGS sequence"/>
</dbReference>
<feature type="transmembrane region" description="Helical" evidence="1">
    <location>
        <begin position="21"/>
        <end position="44"/>
    </location>
</feature>
<keyword evidence="1" id="KW-0472">Membrane</keyword>